<keyword evidence="1" id="KW-0812">Transmembrane</keyword>
<organism evidence="2 3">
    <name type="scientific">Endocarpon pusillum</name>
    <dbReference type="NCBI Taxonomy" id="364733"/>
    <lineage>
        <taxon>Eukaryota</taxon>
        <taxon>Fungi</taxon>
        <taxon>Dikarya</taxon>
        <taxon>Ascomycota</taxon>
        <taxon>Pezizomycotina</taxon>
        <taxon>Eurotiomycetes</taxon>
        <taxon>Chaetothyriomycetidae</taxon>
        <taxon>Verrucariales</taxon>
        <taxon>Verrucariaceae</taxon>
        <taxon>Endocarpon</taxon>
    </lineage>
</organism>
<name>A0A8H7E4H5_9EURO</name>
<accession>A0A8H7E4H5</accession>
<dbReference type="AlphaFoldDB" id="A0A8H7E4H5"/>
<protein>
    <submittedName>
        <fullName evidence="2">Uncharacterized protein</fullName>
    </submittedName>
</protein>
<proteinExistence type="predicted"/>
<comment type="caution">
    <text evidence="2">The sequence shown here is derived from an EMBL/GenBank/DDBJ whole genome shotgun (WGS) entry which is preliminary data.</text>
</comment>
<gene>
    <name evidence="2" type="ORF">GJ744_009415</name>
</gene>
<feature type="transmembrane region" description="Helical" evidence="1">
    <location>
        <begin position="20"/>
        <end position="40"/>
    </location>
</feature>
<evidence type="ECO:0000313" key="3">
    <source>
        <dbReference type="Proteomes" id="UP000606974"/>
    </source>
</evidence>
<dbReference type="Proteomes" id="UP000606974">
    <property type="component" value="Unassembled WGS sequence"/>
</dbReference>
<evidence type="ECO:0000313" key="2">
    <source>
        <dbReference type="EMBL" id="KAF7508270.1"/>
    </source>
</evidence>
<reference evidence="2" key="1">
    <citation type="submission" date="2020-02" db="EMBL/GenBank/DDBJ databases">
        <authorList>
            <person name="Palmer J.M."/>
        </authorList>
    </citation>
    <scope>NUCLEOTIDE SEQUENCE</scope>
    <source>
        <strain evidence="2">EPUS1.4</strain>
        <tissue evidence="2">Thallus</tissue>
    </source>
</reference>
<keyword evidence="3" id="KW-1185">Reference proteome</keyword>
<evidence type="ECO:0000256" key="1">
    <source>
        <dbReference type="SAM" id="Phobius"/>
    </source>
</evidence>
<keyword evidence="1" id="KW-1133">Transmembrane helix</keyword>
<dbReference type="EMBL" id="JAACFV010000056">
    <property type="protein sequence ID" value="KAF7508270.1"/>
    <property type="molecule type" value="Genomic_DNA"/>
</dbReference>
<sequence length="68" mass="7852">MLTSITEPLQPSHPSSLDLLIYSRSFCTMKATVICLLLLLQSKALIWFARSRAHIFSRRETRARKFLS</sequence>
<keyword evidence="1" id="KW-0472">Membrane</keyword>